<evidence type="ECO:0000313" key="1">
    <source>
        <dbReference type="EMBL" id="KAJ2811741.1"/>
    </source>
</evidence>
<comment type="caution">
    <text evidence="1">The sequence shown here is derived from an EMBL/GenBank/DDBJ whole genome shotgun (WGS) entry which is preliminary data.</text>
</comment>
<keyword evidence="2" id="KW-1185">Reference proteome</keyword>
<accession>A0ACC1LN31</accession>
<gene>
    <name evidence="1" type="primary">FAA2_8</name>
    <name evidence="1" type="ORF">H4S07_001862</name>
</gene>
<dbReference type="EMBL" id="JANBUP010000368">
    <property type="protein sequence ID" value="KAJ2811741.1"/>
    <property type="molecule type" value="Genomic_DNA"/>
</dbReference>
<keyword evidence="1" id="KW-0436">Ligase</keyword>
<dbReference type="EC" id="6.2.1.3" evidence="1"/>
<organism evidence="1 2">
    <name type="scientific">Coemansia furcata</name>
    <dbReference type="NCBI Taxonomy" id="417177"/>
    <lineage>
        <taxon>Eukaryota</taxon>
        <taxon>Fungi</taxon>
        <taxon>Fungi incertae sedis</taxon>
        <taxon>Zoopagomycota</taxon>
        <taxon>Kickxellomycotina</taxon>
        <taxon>Kickxellomycetes</taxon>
        <taxon>Kickxellales</taxon>
        <taxon>Kickxellaceae</taxon>
        <taxon>Coemansia</taxon>
    </lineage>
</organism>
<feature type="non-terminal residue" evidence="1">
    <location>
        <position position="1"/>
    </location>
</feature>
<name>A0ACC1LN31_9FUNG</name>
<dbReference type="Proteomes" id="UP001140096">
    <property type="component" value="Unassembled WGS sequence"/>
</dbReference>
<evidence type="ECO:0000313" key="2">
    <source>
        <dbReference type="Proteomes" id="UP001140096"/>
    </source>
</evidence>
<sequence>ASKGELRHPLWDRVLFRKVAAQLGGRIKVIISGCLNLKPEVIDFFHAVLSCKLMIRSPSLFAGYFEESEKTQATMDGEWLATGDIVQINATGTVSFVGRTKNHAKINTGYCVSSERLEGAYAQHPMVQALFVDGQQDYDKVVVIVVPESTEFIPWTCSIANAPGAPLEELCARSEVAKELTEVLRIYSASVGLSVDEQLGAIYIESVPFNEKKKHLYTYLPKFKRQAAAKHYEEQLKKLYAEVGGFFIN</sequence>
<reference evidence="1" key="1">
    <citation type="submission" date="2022-07" db="EMBL/GenBank/DDBJ databases">
        <title>Phylogenomic reconstructions and comparative analyses of Kickxellomycotina fungi.</title>
        <authorList>
            <person name="Reynolds N.K."/>
            <person name="Stajich J.E."/>
            <person name="Barry K."/>
            <person name="Grigoriev I.V."/>
            <person name="Crous P."/>
            <person name="Smith M.E."/>
        </authorList>
    </citation>
    <scope>NUCLEOTIDE SEQUENCE</scope>
    <source>
        <strain evidence="1">CBS 102833</strain>
    </source>
</reference>
<proteinExistence type="predicted"/>
<protein>
    <submittedName>
        <fullName evidence="1">Medium-chain fatty acid-CoA ligase faa2</fullName>
        <ecNumber evidence="1">6.2.1.3</ecNumber>
    </submittedName>
</protein>